<reference evidence="1" key="1">
    <citation type="submission" date="2023-08" db="EMBL/GenBank/DDBJ databases">
        <authorList>
            <person name="Alioto T."/>
            <person name="Alioto T."/>
            <person name="Gomez Garrido J."/>
        </authorList>
    </citation>
    <scope>NUCLEOTIDE SEQUENCE</scope>
</reference>
<proteinExistence type="predicted"/>
<dbReference type="EMBL" id="OX597828">
    <property type="protein sequence ID" value="CAI9733763.1"/>
    <property type="molecule type" value="Genomic_DNA"/>
</dbReference>
<sequence>MQEAYRGNNLSSSIVPFEEIRVSGLTEFLYVIVANQCGEHAKFIATNFRLLDFDSIHIIFCFSDVVIRLL</sequence>
<evidence type="ECO:0000313" key="2">
    <source>
        <dbReference type="Proteomes" id="UP001162480"/>
    </source>
</evidence>
<name>A0AA36FGN5_OCTVU</name>
<dbReference type="Proteomes" id="UP001162480">
    <property type="component" value="Chromosome 15"/>
</dbReference>
<accession>A0AA36FGN5</accession>
<organism evidence="1 2">
    <name type="scientific">Octopus vulgaris</name>
    <name type="common">Common octopus</name>
    <dbReference type="NCBI Taxonomy" id="6645"/>
    <lineage>
        <taxon>Eukaryota</taxon>
        <taxon>Metazoa</taxon>
        <taxon>Spiralia</taxon>
        <taxon>Lophotrochozoa</taxon>
        <taxon>Mollusca</taxon>
        <taxon>Cephalopoda</taxon>
        <taxon>Coleoidea</taxon>
        <taxon>Octopodiformes</taxon>
        <taxon>Octopoda</taxon>
        <taxon>Incirrata</taxon>
        <taxon>Octopodidae</taxon>
        <taxon>Octopus</taxon>
    </lineage>
</organism>
<dbReference type="AlphaFoldDB" id="A0AA36FGN5"/>
<keyword evidence="2" id="KW-1185">Reference proteome</keyword>
<protein>
    <submittedName>
        <fullName evidence="1">Uncharacterized protein</fullName>
    </submittedName>
</protein>
<evidence type="ECO:0000313" key="1">
    <source>
        <dbReference type="EMBL" id="CAI9733763.1"/>
    </source>
</evidence>
<gene>
    <name evidence="1" type="ORF">OCTVUL_1B010172</name>
</gene>